<proteinExistence type="predicted"/>
<reference evidence="2" key="1">
    <citation type="submission" date="2019-04" db="EMBL/GenBank/DDBJ databases">
        <title>Evolution of Biomass-Degrading Anaerobic Consortia Revealed by Metagenomics.</title>
        <authorList>
            <person name="Peng X."/>
        </authorList>
    </citation>
    <scope>NUCLEOTIDE SEQUENCE</scope>
    <source>
        <strain evidence="2">SIG13</strain>
    </source>
</reference>
<gene>
    <name evidence="2" type="ORF">E7Z74_03740</name>
</gene>
<organism evidence="2 3">
    <name type="scientific">Methanobrevibacter millerae</name>
    <dbReference type="NCBI Taxonomy" id="230361"/>
    <lineage>
        <taxon>Archaea</taxon>
        <taxon>Methanobacteriati</taxon>
        <taxon>Methanobacteriota</taxon>
        <taxon>Methanomada group</taxon>
        <taxon>Methanobacteria</taxon>
        <taxon>Methanobacteriales</taxon>
        <taxon>Methanobacteriaceae</taxon>
        <taxon>Methanobrevibacter</taxon>
    </lineage>
</organism>
<comment type="caution">
    <text evidence="2">The sequence shown here is derived from an EMBL/GenBank/DDBJ whole genome shotgun (WGS) entry which is preliminary data.</text>
</comment>
<sequence>MFKTKRYDDETLKHLQKVQLMMLKDFIKICEDNDILYFMNGGSLLGTIRHGGFIPWDDDIDIMMFRKDFDKLNEFMKNNPNDKYHLIDVLNEETYHYTWARFNLKNTELREWWADQVDYKVNIFMDIFIIYDMPKNRLKKFTHKWRCFALNQLVQYSLVKFENESKIKQFIQQSIYYILKVIPISPTTIKKRCIKTYRKYDYEECEELCDFPALVLLPIYKKKDWLPAKKAKFEDITVNIPNNPDAILTIIYGDYMKLPPEDKRFRPAPEKLDFGEY</sequence>
<dbReference type="PANTHER" id="PTHR43404">
    <property type="entry name" value="LIPOPOLYSACCHARIDE CHOLINEPHOSPHOTRANSFERASE LICD"/>
    <property type="match status" value="1"/>
</dbReference>
<dbReference type="Pfam" id="PF04991">
    <property type="entry name" value="LicD"/>
    <property type="match status" value="1"/>
</dbReference>
<dbReference type="AlphaFoldDB" id="A0A8T3VGL7"/>
<dbReference type="GO" id="GO:0009100">
    <property type="term" value="P:glycoprotein metabolic process"/>
    <property type="evidence" value="ECO:0007669"/>
    <property type="project" value="UniProtKB-ARBA"/>
</dbReference>
<evidence type="ECO:0000313" key="3">
    <source>
        <dbReference type="Proteomes" id="UP000713479"/>
    </source>
</evidence>
<evidence type="ECO:0000313" key="2">
    <source>
        <dbReference type="EMBL" id="MBE6510363.1"/>
    </source>
</evidence>
<accession>A0A8T3VGL7</accession>
<dbReference type="Proteomes" id="UP000713479">
    <property type="component" value="Unassembled WGS sequence"/>
</dbReference>
<evidence type="ECO:0000259" key="1">
    <source>
        <dbReference type="Pfam" id="PF04991"/>
    </source>
</evidence>
<name>A0A8T3VGL7_9EURY</name>
<protein>
    <submittedName>
        <fullName evidence="2">LicD family protein</fullName>
    </submittedName>
</protein>
<dbReference type="InterPro" id="IPR052942">
    <property type="entry name" value="LPS_cholinephosphotransferase"/>
</dbReference>
<feature type="domain" description="LicD/FKTN/FKRP nucleotidyltransferase" evidence="1">
    <location>
        <begin position="30"/>
        <end position="253"/>
    </location>
</feature>
<dbReference type="PANTHER" id="PTHR43404:SF2">
    <property type="entry name" value="LIPOPOLYSACCHARIDE CHOLINEPHOSPHOTRANSFERASE LICD"/>
    <property type="match status" value="1"/>
</dbReference>
<dbReference type="EMBL" id="SUTF01000004">
    <property type="protein sequence ID" value="MBE6510363.1"/>
    <property type="molecule type" value="Genomic_DNA"/>
</dbReference>
<dbReference type="InterPro" id="IPR007074">
    <property type="entry name" value="LicD/FKTN/FKRP_NTP_transf"/>
</dbReference>